<evidence type="ECO:0000313" key="3">
    <source>
        <dbReference type="Proteomes" id="UP000571017"/>
    </source>
</evidence>
<evidence type="ECO:0000256" key="1">
    <source>
        <dbReference type="SAM" id="Phobius"/>
    </source>
</evidence>
<gene>
    <name evidence="2" type="ORF">H0266_16320</name>
</gene>
<keyword evidence="3" id="KW-1185">Reference proteome</keyword>
<comment type="caution">
    <text evidence="2">The sequence shown here is derived from an EMBL/GenBank/DDBJ whole genome shotgun (WGS) entry which is preliminary data.</text>
</comment>
<proteinExistence type="predicted"/>
<reference evidence="2 3" key="1">
    <citation type="journal article" date="2004" name="Extremophiles">
        <title>Halobacillus locisalis sp. nov., a halophilic bacterium isolated from a marine solar saltern of the Yellow Sea in Korea.</title>
        <authorList>
            <person name="Yoon J.H."/>
            <person name="Kang K.H."/>
            <person name="Oh T.K."/>
            <person name="Park Y.H."/>
        </authorList>
    </citation>
    <scope>NUCLEOTIDE SEQUENCE [LARGE SCALE GENOMIC DNA]</scope>
    <source>
        <strain evidence="2 3">KCTC 3788</strain>
    </source>
</reference>
<evidence type="ECO:0000313" key="2">
    <source>
        <dbReference type="EMBL" id="MBA2176465.1"/>
    </source>
</evidence>
<feature type="transmembrane region" description="Helical" evidence="1">
    <location>
        <begin position="38"/>
        <end position="55"/>
    </location>
</feature>
<dbReference type="EMBL" id="JACEFG010000003">
    <property type="protein sequence ID" value="MBA2176465.1"/>
    <property type="molecule type" value="Genomic_DNA"/>
</dbReference>
<sequence length="73" mass="8022">MVAQNMTRRRATVVFTLLFAIMLGVFLAVSFVTHNFTYTFASLITACIALVAMGSKNPKPVKDPVDTKKASRI</sequence>
<accession>A0A838CXH4</accession>
<keyword evidence="1" id="KW-0812">Transmembrane</keyword>
<organism evidence="2 3">
    <name type="scientific">Halobacillus locisalis</name>
    <dbReference type="NCBI Taxonomy" id="220753"/>
    <lineage>
        <taxon>Bacteria</taxon>
        <taxon>Bacillati</taxon>
        <taxon>Bacillota</taxon>
        <taxon>Bacilli</taxon>
        <taxon>Bacillales</taxon>
        <taxon>Bacillaceae</taxon>
        <taxon>Halobacillus</taxon>
    </lineage>
</organism>
<keyword evidence="1" id="KW-1133">Transmembrane helix</keyword>
<dbReference type="RefSeq" id="WP_181473484.1">
    <property type="nucleotide sequence ID" value="NZ_JACEFG010000003.1"/>
</dbReference>
<feature type="transmembrane region" description="Helical" evidence="1">
    <location>
        <begin position="12"/>
        <end position="32"/>
    </location>
</feature>
<keyword evidence="1" id="KW-0472">Membrane</keyword>
<name>A0A838CXH4_9BACI</name>
<dbReference type="Proteomes" id="UP000571017">
    <property type="component" value="Unassembled WGS sequence"/>
</dbReference>
<protein>
    <submittedName>
        <fullName evidence="2">Uncharacterized protein</fullName>
    </submittedName>
</protein>
<dbReference type="AlphaFoldDB" id="A0A838CXH4"/>